<dbReference type="OrthoDB" id="1689029at2759"/>
<feature type="binding site" evidence="17">
    <location>
        <position position="402"/>
    </location>
    <ligand>
        <name>Fe cation</name>
        <dbReference type="ChEBI" id="CHEBI:24875"/>
    </ligand>
</feature>
<evidence type="ECO:0000256" key="9">
    <source>
        <dbReference type="ARBA" id="ARBA00022964"/>
    </source>
</evidence>
<dbReference type="eggNOG" id="KOG1417">
    <property type="taxonomic scope" value="Eukaryota"/>
</dbReference>
<dbReference type="OMA" id="MLPHGPD"/>
<dbReference type="HOGENOM" id="CLU_027174_0_0_1"/>
<evidence type="ECO:0000256" key="15">
    <source>
        <dbReference type="ARBA" id="ARBA00033225"/>
    </source>
</evidence>
<evidence type="ECO:0000313" key="22">
    <source>
        <dbReference type="Proteomes" id="UP000008068"/>
    </source>
</evidence>
<dbReference type="EMBL" id="GL379974">
    <property type="protein sequence ID" value="EGT39647.1"/>
    <property type="molecule type" value="Genomic_DNA"/>
</dbReference>
<dbReference type="InterPro" id="IPR014710">
    <property type="entry name" value="RmlC-like_jellyroll"/>
</dbReference>
<keyword evidence="7 17" id="KW-0479">Metal-binding</keyword>
<evidence type="ECO:0000256" key="7">
    <source>
        <dbReference type="ARBA" id="ARBA00022723"/>
    </source>
</evidence>
<comment type="cofactor">
    <cofactor evidence="2 17">
        <name>Fe cation</name>
        <dbReference type="ChEBI" id="CHEBI:24875"/>
    </cofactor>
</comment>
<feature type="domain" description="Homogentisate 1,2-dioxygenase N-terminal" evidence="20">
    <location>
        <begin position="74"/>
        <end position="346"/>
    </location>
</feature>
<feature type="binding site" evidence="17">
    <location>
        <position position="438"/>
    </location>
    <ligand>
        <name>Fe cation</name>
        <dbReference type="ChEBI" id="CHEBI:24875"/>
    </ligand>
</feature>
<keyword evidence="9" id="KW-0223">Dioxygenase</keyword>
<dbReference type="InterPro" id="IPR046452">
    <property type="entry name" value="HgmA_N"/>
</dbReference>
<evidence type="ECO:0000256" key="10">
    <source>
        <dbReference type="ARBA" id="ARBA00023002"/>
    </source>
</evidence>
<evidence type="ECO:0000259" key="20">
    <source>
        <dbReference type="Pfam" id="PF20510"/>
    </source>
</evidence>
<dbReference type="UniPathway" id="UPA00139">
    <property type="reaction ID" value="UER00339"/>
</dbReference>
<keyword evidence="11 17" id="KW-0408">Iron</keyword>
<name>G0NXP9_CAEBE</name>
<keyword evidence="18" id="KW-0812">Transmembrane</keyword>
<keyword evidence="22" id="KW-1185">Reference proteome</keyword>
<dbReference type="SUPFAM" id="SSF51182">
    <property type="entry name" value="RmlC-like cupins"/>
    <property type="match status" value="1"/>
</dbReference>
<organism evidence="22">
    <name type="scientific">Caenorhabditis brenneri</name>
    <name type="common">Nematode worm</name>
    <dbReference type="NCBI Taxonomy" id="135651"/>
    <lineage>
        <taxon>Eukaryota</taxon>
        <taxon>Metazoa</taxon>
        <taxon>Ecdysozoa</taxon>
        <taxon>Nematoda</taxon>
        <taxon>Chromadorea</taxon>
        <taxon>Rhabditida</taxon>
        <taxon>Rhabditina</taxon>
        <taxon>Rhabditomorpha</taxon>
        <taxon>Rhabditoidea</taxon>
        <taxon>Rhabditidae</taxon>
        <taxon>Peloderinae</taxon>
        <taxon>Caenorhabditis</taxon>
    </lineage>
</organism>
<comment type="catalytic activity">
    <reaction evidence="1">
        <text>homogentisate + O2 = 4-maleylacetoacetate + H(+)</text>
        <dbReference type="Rhea" id="RHEA:15449"/>
        <dbReference type="ChEBI" id="CHEBI:15378"/>
        <dbReference type="ChEBI" id="CHEBI:15379"/>
        <dbReference type="ChEBI" id="CHEBI:16169"/>
        <dbReference type="ChEBI" id="CHEBI:17105"/>
        <dbReference type="EC" id="1.13.11.5"/>
    </reaction>
</comment>
<keyword evidence="18" id="KW-0472">Membrane</keyword>
<evidence type="ECO:0000259" key="19">
    <source>
        <dbReference type="Pfam" id="PF04209"/>
    </source>
</evidence>
<feature type="binding site" evidence="17">
    <location>
        <position position="417"/>
    </location>
    <ligand>
        <name>homogentisate</name>
        <dbReference type="ChEBI" id="CHEBI:16169"/>
    </ligand>
</feature>
<feature type="transmembrane region" description="Helical" evidence="18">
    <location>
        <begin position="48"/>
        <end position="71"/>
    </location>
</feature>
<dbReference type="PANTHER" id="PTHR11056:SF0">
    <property type="entry name" value="HOMOGENTISATE 1,2-DIOXYGENASE"/>
    <property type="match status" value="1"/>
</dbReference>
<evidence type="ECO:0000256" key="2">
    <source>
        <dbReference type="ARBA" id="ARBA00001962"/>
    </source>
</evidence>
<keyword evidence="12" id="KW-0585">Phenylalanine catabolism</keyword>
<dbReference type="Pfam" id="PF20510">
    <property type="entry name" value="HgmA_N"/>
    <property type="match status" value="1"/>
</dbReference>
<dbReference type="STRING" id="135651.G0NXP9"/>
<keyword evidence="8" id="KW-0828">Tyrosine catabolism</keyword>
<dbReference type="GO" id="GO:0006572">
    <property type="term" value="P:L-tyrosine catabolic process"/>
    <property type="evidence" value="ECO:0007669"/>
    <property type="project" value="UniProtKB-KW"/>
</dbReference>
<evidence type="ECO:0000256" key="3">
    <source>
        <dbReference type="ARBA" id="ARBA00004704"/>
    </source>
</evidence>
<comment type="similarity">
    <text evidence="4">Belongs to the homogentisate dioxygenase family.</text>
</comment>
<evidence type="ECO:0000256" key="13">
    <source>
        <dbReference type="ARBA" id="ARBA00030235"/>
    </source>
</evidence>
<evidence type="ECO:0000256" key="18">
    <source>
        <dbReference type="SAM" id="Phobius"/>
    </source>
</evidence>
<dbReference type="Gene3D" id="2.60.120.10">
    <property type="entry name" value="Jelly Rolls"/>
    <property type="match status" value="1"/>
</dbReference>
<evidence type="ECO:0000256" key="8">
    <source>
        <dbReference type="ARBA" id="ARBA00022878"/>
    </source>
</evidence>
<dbReference type="EC" id="1.13.11.5" evidence="5"/>
<sequence length="503" mass="56949">MRMIYNNSKKIRGKIKFQFPEKQFTSVSLCLRPMTNHSKKKKQEEEGALELFLSFYLLRFTDFLIYLLILFQLKYLSGFGNEHATADPRVPDALPVGQNSPQKCPHGLYAEQLSGTAFTAPRAQNQRSWLYRIRPSVIHRPFEPVEGNGEHWTNNFSSIPPNPNQYRWNPFPLPSKEGVTFVDNLYTVCGGGDVISRTGLAIHQFSCNASMENTAMYNSDGDFLIVPQQGSLEVTTEFGRLLVNPQEIVVIPQGIRFSVAVRGPSRGYILEVYGTHFQLPDLGPIGANGLANARDFEAPVAWFEDLDVEYTIINKYQGSWFQAKQGHSPFDVVAWHGNYTPYKYDLRKYMVINTVSFDHCDPSIFTVLTAPSVKHGTAIADFVIFPPRWGCADNTFRPPYYHRNCMSEYMGLITGCYEAKEGGFKPGGGSLHSMMTPHGPDFACFEMASNADLKPQRVAEGTMSFMFESSLNMAITNWAVHENVDKDYYKDWQPLKKHSTLPK</sequence>
<evidence type="ECO:0000256" key="12">
    <source>
        <dbReference type="ARBA" id="ARBA00023232"/>
    </source>
</evidence>
<evidence type="ECO:0000256" key="5">
    <source>
        <dbReference type="ARBA" id="ARBA00013127"/>
    </source>
</evidence>
<proteinExistence type="inferred from homology"/>
<dbReference type="GO" id="GO:0005737">
    <property type="term" value="C:cytoplasm"/>
    <property type="evidence" value="ECO:0007669"/>
    <property type="project" value="TreeGrafter"/>
</dbReference>
<dbReference type="GO" id="GO:0046872">
    <property type="term" value="F:metal ion binding"/>
    <property type="evidence" value="ECO:0007669"/>
    <property type="project" value="UniProtKB-KW"/>
</dbReference>
<dbReference type="FunCoup" id="G0NXP9">
    <property type="interactions" value="160"/>
</dbReference>
<evidence type="ECO:0000313" key="21">
    <source>
        <dbReference type="EMBL" id="EGT39647.1"/>
    </source>
</evidence>
<gene>
    <name evidence="21" type="primary">Cbn-hgo-1</name>
    <name evidence="21" type="ORF">CAEBREN_22306</name>
</gene>
<keyword evidence="10" id="KW-0560">Oxidoreductase</keyword>
<dbReference type="InterPro" id="IPR046451">
    <property type="entry name" value="HgmA_C"/>
</dbReference>
<dbReference type="NCBIfam" id="TIGR01015">
    <property type="entry name" value="hmgA"/>
    <property type="match status" value="1"/>
</dbReference>
<feature type="active site" description="Proton acceptor" evidence="16">
    <location>
        <position position="359"/>
    </location>
</feature>
<evidence type="ECO:0000256" key="1">
    <source>
        <dbReference type="ARBA" id="ARBA00000076"/>
    </source>
</evidence>
<protein>
    <recommendedName>
        <fullName evidence="6">Homogentisate 1,2-dioxygenase</fullName>
        <ecNumber evidence="5">1.13.11.5</ecNumber>
    </recommendedName>
    <alternativeName>
        <fullName evidence="13">Homogentisate oxygenase</fullName>
    </alternativeName>
    <alternativeName>
        <fullName evidence="14">Homogentisic acid oxidase</fullName>
    </alternativeName>
    <alternativeName>
        <fullName evidence="15">Homogentisicase</fullName>
    </alternativeName>
</protein>
<dbReference type="Pfam" id="PF04209">
    <property type="entry name" value="HgmA_C"/>
    <property type="match status" value="1"/>
</dbReference>
<dbReference type="AlphaFoldDB" id="G0NXP9"/>
<evidence type="ECO:0000256" key="4">
    <source>
        <dbReference type="ARBA" id="ARBA00007757"/>
    </source>
</evidence>
<dbReference type="PANTHER" id="PTHR11056">
    <property type="entry name" value="HOMOGENTISATE 1,2-DIOXYGENASE"/>
    <property type="match status" value="1"/>
</dbReference>
<evidence type="ECO:0000256" key="14">
    <source>
        <dbReference type="ARBA" id="ARBA00030437"/>
    </source>
</evidence>
<evidence type="ECO:0000256" key="17">
    <source>
        <dbReference type="PIRSR" id="PIRSR605708-2"/>
    </source>
</evidence>
<feature type="domain" description="Homogentisate 1,2-dioxygenase C-terminal" evidence="19">
    <location>
        <begin position="347"/>
        <end position="498"/>
    </location>
</feature>
<evidence type="ECO:0000256" key="6">
    <source>
        <dbReference type="ARBA" id="ARBA00018757"/>
    </source>
</evidence>
<accession>G0NXP9</accession>
<dbReference type="GO" id="GO:0006559">
    <property type="term" value="P:L-phenylalanine catabolic process"/>
    <property type="evidence" value="ECO:0007669"/>
    <property type="project" value="UniProtKB-UniPathway"/>
</dbReference>
<dbReference type="InterPro" id="IPR011051">
    <property type="entry name" value="RmlC_Cupin_sf"/>
</dbReference>
<dbReference type="CDD" id="cd07000">
    <property type="entry name" value="cupin_HGO_N"/>
    <property type="match status" value="1"/>
</dbReference>
<evidence type="ECO:0000256" key="11">
    <source>
        <dbReference type="ARBA" id="ARBA00023004"/>
    </source>
</evidence>
<comment type="pathway">
    <text evidence="3">Amino-acid degradation; L-phenylalanine degradation; acetoacetate and fumarate from L-phenylalanine: step 4/6.</text>
</comment>
<evidence type="ECO:0000256" key="16">
    <source>
        <dbReference type="PIRSR" id="PIRSR605708-1"/>
    </source>
</evidence>
<feature type="binding site" evidence="17">
    <location>
        <position position="438"/>
    </location>
    <ligand>
        <name>homogentisate</name>
        <dbReference type="ChEBI" id="CHEBI:16169"/>
    </ligand>
</feature>
<dbReference type="InParanoid" id="G0NXP9"/>
<reference evidence="22" key="1">
    <citation type="submission" date="2011-07" db="EMBL/GenBank/DDBJ databases">
        <authorList>
            <consortium name="Caenorhabditis brenneri Sequencing and Analysis Consortium"/>
            <person name="Wilson R.K."/>
        </authorList>
    </citation>
    <scope>NUCLEOTIDE SEQUENCE [LARGE SCALE GENOMIC DNA]</scope>
    <source>
        <strain evidence="22">PB2801</strain>
    </source>
</reference>
<keyword evidence="18" id="KW-1133">Transmembrane helix</keyword>
<feature type="binding site" evidence="17">
    <location>
        <position position="408"/>
    </location>
    <ligand>
        <name>Fe cation</name>
        <dbReference type="ChEBI" id="CHEBI:24875"/>
    </ligand>
</feature>
<dbReference type="FunFam" id="2.60.120.10:FF:000026">
    <property type="entry name" value="Homogentisate 1,2-dioxygenase"/>
    <property type="match status" value="1"/>
</dbReference>
<dbReference type="Proteomes" id="UP000008068">
    <property type="component" value="Unassembled WGS sequence"/>
</dbReference>
<dbReference type="GO" id="GO:0004411">
    <property type="term" value="F:homogentisate 1,2-dioxygenase activity"/>
    <property type="evidence" value="ECO:0007669"/>
    <property type="project" value="UniProtKB-EC"/>
</dbReference>
<dbReference type="InterPro" id="IPR005708">
    <property type="entry name" value="Homogentis_dOase"/>
</dbReference>